<keyword evidence="19" id="KW-1185">Reference proteome</keyword>
<gene>
    <name evidence="18" type="ordered locus">TEPIRE1_1568</name>
</gene>
<evidence type="ECO:0000256" key="12">
    <source>
        <dbReference type="ARBA" id="ARBA00034617"/>
    </source>
</evidence>
<dbReference type="InterPro" id="IPR045562">
    <property type="entry name" value="RecG_dom3_C"/>
</dbReference>
<accession>F4LVL6</accession>
<dbReference type="NCBIfam" id="TIGR00643">
    <property type="entry name" value="recG"/>
    <property type="match status" value="1"/>
</dbReference>
<evidence type="ECO:0000259" key="17">
    <source>
        <dbReference type="PROSITE" id="PS51194"/>
    </source>
</evidence>
<evidence type="ECO:0000256" key="6">
    <source>
        <dbReference type="ARBA" id="ARBA00022806"/>
    </source>
</evidence>
<evidence type="ECO:0000313" key="18">
    <source>
        <dbReference type="EMBL" id="CCP26334.2"/>
    </source>
</evidence>
<keyword evidence="6 15" id="KW-0347">Helicase</keyword>
<protein>
    <recommendedName>
        <fullName evidence="2 15">ATP-dependent DNA helicase RecG</fullName>
        <ecNumber evidence="13 15">5.6.2.4</ecNumber>
    </recommendedName>
</protein>
<feature type="domain" description="Helicase ATP-binding" evidence="16">
    <location>
        <begin position="273"/>
        <end position="434"/>
    </location>
</feature>
<dbReference type="KEGG" id="tae:TepiRe1_1568"/>
<dbReference type="PROSITE" id="PS51192">
    <property type="entry name" value="HELICASE_ATP_BIND_1"/>
    <property type="match status" value="1"/>
</dbReference>
<evidence type="ECO:0000256" key="2">
    <source>
        <dbReference type="ARBA" id="ARBA00017846"/>
    </source>
</evidence>
<dbReference type="Proteomes" id="UP000010802">
    <property type="component" value="Chromosome"/>
</dbReference>
<evidence type="ECO:0000256" key="1">
    <source>
        <dbReference type="ARBA" id="ARBA00007504"/>
    </source>
</evidence>
<keyword evidence="7 15" id="KW-0067">ATP-binding</keyword>
<keyword evidence="4 15" id="KW-0227">DNA damage</keyword>
<keyword evidence="8" id="KW-0238">DNA-binding</keyword>
<evidence type="ECO:0000256" key="15">
    <source>
        <dbReference type="RuleBase" id="RU363016"/>
    </source>
</evidence>
<dbReference type="InterPro" id="IPR033454">
    <property type="entry name" value="RecG_wedge"/>
</dbReference>
<dbReference type="EMBL" id="HF563609">
    <property type="protein sequence ID" value="CCP26334.2"/>
    <property type="molecule type" value="Genomic_DNA"/>
</dbReference>
<dbReference type="InterPro" id="IPR004609">
    <property type="entry name" value="ATP-dep_DNA_helicase_RecG"/>
</dbReference>
<evidence type="ECO:0000256" key="11">
    <source>
        <dbReference type="ARBA" id="ARBA00023235"/>
    </source>
</evidence>
<dbReference type="InterPro" id="IPR014001">
    <property type="entry name" value="Helicase_ATP-bd"/>
</dbReference>
<dbReference type="SMART" id="SM00487">
    <property type="entry name" value="DEXDc"/>
    <property type="match status" value="1"/>
</dbReference>
<keyword evidence="5 15" id="KW-0378">Hydrolase</keyword>
<dbReference type="GO" id="GO:0016887">
    <property type="term" value="F:ATP hydrolysis activity"/>
    <property type="evidence" value="ECO:0007669"/>
    <property type="project" value="RHEA"/>
</dbReference>
<evidence type="ECO:0000256" key="3">
    <source>
        <dbReference type="ARBA" id="ARBA00022741"/>
    </source>
</evidence>
<dbReference type="CDD" id="cd17992">
    <property type="entry name" value="DEXHc_RecG"/>
    <property type="match status" value="1"/>
</dbReference>
<dbReference type="GO" id="GO:0006310">
    <property type="term" value="P:DNA recombination"/>
    <property type="evidence" value="ECO:0007669"/>
    <property type="project" value="UniProtKB-UniRule"/>
</dbReference>
<dbReference type="NCBIfam" id="NF008168">
    <property type="entry name" value="PRK10917.2-2"/>
    <property type="match status" value="1"/>
</dbReference>
<dbReference type="STRING" id="1209989.TepRe1_1456"/>
<dbReference type="InterPro" id="IPR047112">
    <property type="entry name" value="RecG/Mfd"/>
</dbReference>
<dbReference type="EC" id="5.6.2.4" evidence="13 15"/>
<keyword evidence="11" id="KW-0413">Isomerase</keyword>
<evidence type="ECO:0000259" key="16">
    <source>
        <dbReference type="PROSITE" id="PS51192"/>
    </source>
</evidence>
<dbReference type="Gene3D" id="3.40.50.300">
    <property type="entry name" value="P-loop containing nucleotide triphosphate hydrolases"/>
    <property type="match status" value="2"/>
</dbReference>
<feature type="domain" description="Helicase C-terminal" evidence="17">
    <location>
        <begin position="456"/>
        <end position="611"/>
    </location>
</feature>
<keyword evidence="9 15" id="KW-0233">DNA recombination</keyword>
<evidence type="ECO:0000256" key="4">
    <source>
        <dbReference type="ARBA" id="ARBA00022763"/>
    </source>
</evidence>
<dbReference type="InterPro" id="IPR011545">
    <property type="entry name" value="DEAD/DEAH_box_helicase_dom"/>
</dbReference>
<dbReference type="InterPro" id="IPR012340">
    <property type="entry name" value="NA-bd_OB-fold"/>
</dbReference>
<organism evidence="18 19">
    <name type="scientific">Tepidanaerobacter acetatoxydans (strain DSM 21804 / JCM 16047 / Re1)</name>
    <dbReference type="NCBI Taxonomy" id="1209989"/>
    <lineage>
        <taxon>Bacteria</taxon>
        <taxon>Bacillati</taxon>
        <taxon>Bacillota</taxon>
        <taxon>Clostridia</taxon>
        <taxon>Thermosediminibacterales</taxon>
        <taxon>Tepidanaerobacteraceae</taxon>
        <taxon>Tepidanaerobacter</taxon>
    </lineage>
</organism>
<evidence type="ECO:0000313" key="19">
    <source>
        <dbReference type="Proteomes" id="UP000010802"/>
    </source>
</evidence>
<dbReference type="SUPFAM" id="SSF50249">
    <property type="entry name" value="Nucleic acid-binding proteins"/>
    <property type="match status" value="1"/>
</dbReference>
<name>F4LVL6_TEPAE</name>
<dbReference type="GO" id="GO:0003677">
    <property type="term" value="F:DNA binding"/>
    <property type="evidence" value="ECO:0007669"/>
    <property type="project" value="UniProtKB-KW"/>
</dbReference>
<keyword evidence="10 15" id="KW-0234">DNA repair</keyword>
<dbReference type="InterPro" id="IPR027417">
    <property type="entry name" value="P-loop_NTPase"/>
</dbReference>
<evidence type="ECO:0000256" key="14">
    <source>
        <dbReference type="ARBA" id="ARBA00048988"/>
    </source>
</evidence>
<dbReference type="PANTHER" id="PTHR47964:SF1">
    <property type="entry name" value="ATP-DEPENDENT DNA HELICASE HOMOLOG RECG, CHLOROPLASTIC"/>
    <property type="match status" value="1"/>
</dbReference>
<dbReference type="HOGENOM" id="CLU_005122_7_1_9"/>
<evidence type="ECO:0000256" key="13">
    <source>
        <dbReference type="ARBA" id="ARBA00034808"/>
    </source>
</evidence>
<evidence type="ECO:0000256" key="9">
    <source>
        <dbReference type="ARBA" id="ARBA00023172"/>
    </source>
</evidence>
<dbReference type="Pfam" id="PF19833">
    <property type="entry name" value="RecG_dom3_C"/>
    <property type="match status" value="1"/>
</dbReference>
<evidence type="ECO:0000256" key="7">
    <source>
        <dbReference type="ARBA" id="ARBA00022840"/>
    </source>
</evidence>
<dbReference type="NCBIfam" id="NF008165">
    <property type="entry name" value="PRK10917.1-3"/>
    <property type="match status" value="1"/>
</dbReference>
<comment type="function">
    <text evidence="15">Plays a critical role in recombination and DNA repair. Helps process Holliday junction intermediates to mature products by catalyzing branch migration. Has replication fork regression activity, unwinds stalled or blocked replication forks to make a HJ that can be resolved. Has a DNA unwinding activity characteristic of a DNA helicase with 3'-5' polarity.</text>
</comment>
<comment type="catalytic activity">
    <reaction evidence="12 15">
        <text>Couples ATP hydrolysis with the unwinding of duplex DNA by translocating in the 3'-5' direction.</text>
        <dbReference type="EC" id="5.6.2.4"/>
    </reaction>
</comment>
<accession>L0S1H2</accession>
<dbReference type="SMART" id="SM00490">
    <property type="entry name" value="HELICc"/>
    <property type="match status" value="1"/>
</dbReference>
<dbReference type="PANTHER" id="PTHR47964">
    <property type="entry name" value="ATP-DEPENDENT DNA HELICASE HOMOLOG RECG, CHLOROPLASTIC"/>
    <property type="match status" value="1"/>
</dbReference>
<proteinExistence type="inferred from homology"/>
<evidence type="ECO:0000256" key="5">
    <source>
        <dbReference type="ARBA" id="ARBA00022801"/>
    </source>
</evidence>
<evidence type="ECO:0000256" key="8">
    <source>
        <dbReference type="ARBA" id="ARBA00023125"/>
    </source>
</evidence>
<dbReference type="InterPro" id="IPR001650">
    <property type="entry name" value="Helicase_C-like"/>
</dbReference>
<dbReference type="eggNOG" id="COG1200">
    <property type="taxonomic scope" value="Bacteria"/>
</dbReference>
<dbReference type="PROSITE" id="PS51194">
    <property type="entry name" value="HELICASE_CTER"/>
    <property type="match status" value="1"/>
</dbReference>
<dbReference type="AlphaFoldDB" id="F4LVL6"/>
<dbReference type="GO" id="GO:0006281">
    <property type="term" value="P:DNA repair"/>
    <property type="evidence" value="ECO:0007669"/>
    <property type="project" value="UniProtKB-UniRule"/>
</dbReference>
<dbReference type="GO" id="GO:0005524">
    <property type="term" value="F:ATP binding"/>
    <property type="evidence" value="ECO:0007669"/>
    <property type="project" value="UniProtKB-KW"/>
</dbReference>
<dbReference type="GO" id="GO:0043138">
    <property type="term" value="F:3'-5' DNA helicase activity"/>
    <property type="evidence" value="ECO:0007669"/>
    <property type="project" value="UniProtKB-EC"/>
</dbReference>
<keyword evidence="3 15" id="KW-0547">Nucleotide-binding</keyword>
<comment type="similarity">
    <text evidence="1 15">Belongs to the helicase family. RecG subfamily.</text>
</comment>
<dbReference type="Pfam" id="PF00271">
    <property type="entry name" value="Helicase_C"/>
    <property type="match status" value="1"/>
</dbReference>
<dbReference type="Pfam" id="PF17191">
    <property type="entry name" value="RecG_wedge"/>
    <property type="match status" value="1"/>
</dbReference>
<dbReference type="KEGG" id="tep:TepRe1_1456"/>
<dbReference type="SUPFAM" id="SSF52540">
    <property type="entry name" value="P-loop containing nucleoside triphosphate hydrolases"/>
    <property type="match status" value="2"/>
</dbReference>
<dbReference type="Gene3D" id="2.40.50.140">
    <property type="entry name" value="Nucleic acid-binding proteins"/>
    <property type="match status" value="1"/>
</dbReference>
<sequence>MFMDVSSDVKNIKGIGPARAKQLSKLGIYTIRDVLFYFPRDYQDMSPLTFKQGTEDETGVFPCIVTGSAVSRKTRTGIYITKLPITDGQNKGYAVFFNQPFVEKSFYPNQRLLLIGKIKKNFGVYEISSPEWIKFEKVSNIKIERIRPIYPLSKGISQNFIRNTVKNAIEKFSGLEETLPNDILSRYNLLSLEEAIKNIHFPQNFRMLEKARERFIFEELLLFQLGVNLSRYYSKSEKRKNVYNTIDLEPFLSGIPFTLTSGQEKVLKDIIKDLKSEYIMSRLIQGDVGSGKTVIACAALYLSVKNGFQGVMMAPTEILAEQHYNTLKRFLSPFDINVDMLKGGLAEKERKKLLLKLKNGTVDVLVGTHAIIQEDVEFKKLGMVITDEQHRFGVKQRENLVKKGHCPDVIVMSATPIPRTIAMALYSDLDISVIDTLPAGRQKVDTYVVNDSMRKRIYDFMASEVKKGHLVYVVCPAVEENELEIINVEQHTAYLRQEYPYLQIGMLHGKMKQDEKDKMLNRFLLKKIQVLVATTVVEVGVDVPLATLMIVENAERFGLAQLHQLRGRVGRSSLKSYCILISGSNQGTARERLNYLMNCYDGFKISQKDLELRGPGEFLGVKQHGFFEFKFASFIDNIEILKTTQKLANQILEKKYLLLPEYKNLKKSLETKICI</sequence>
<evidence type="ECO:0000256" key="10">
    <source>
        <dbReference type="ARBA" id="ARBA00023204"/>
    </source>
</evidence>
<reference evidence="19" key="1">
    <citation type="journal article" date="2013" name="Genome Announc.">
        <title>First genome sequence of a syntrophic acetate-oxidizing bacterium, Tepidanaerobacter acetatoxydans strain Re1.</title>
        <authorList>
            <person name="Manzoor S."/>
            <person name="Bongcam-Rudloff E."/>
            <person name="Schnurer A."/>
            <person name="Muller B."/>
        </authorList>
    </citation>
    <scope>NUCLEOTIDE SEQUENCE [LARGE SCALE GENOMIC DNA]</scope>
    <source>
        <strain evidence="19">Re1</strain>
    </source>
</reference>
<dbReference type="Pfam" id="PF00270">
    <property type="entry name" value="DEAD"/>
    <property type="match status" value="1"/>
</dbReference>
<comment type="catalytic activity">
    <reaction evidence="14 15">
        <text>ATP + H2O = ADP + phosphate + H(+)</text>
        <dbReference type="Rhea" id="RHEA:13065"/>
        <dbReference type="ChEBI" id="CHEBI:15377"/>
        <dbReference type="ChEBI" id="CHEBI:15378"/>
        <dbReference type="ChEBI" id="CHEBI:30616"/>
        <dbReference type="ChEBI" id="CHEBI:43474"/>
        <dbReference type="ChEBI" id="CHEBI:456216"/>
        <dbReference type="EC" id="5.6.2.4"/>
    </reaction>
</comment>